<proteinExistence type="predicted"/>
<dbReference type="RefSeq" id="WP_090717720.1">
    <property type="nucleotide sequence ID" value="NZ_CBCSKY010000038.1"/>
</dbReference>
<accession>A0A1G9AG25</accession>
<feature type="chain" id="PRO_5038379886" description="DUF4829 domain-containing protein" evidence="2">
    <location>
        <begin position="24"/>
        <end position="199"/>
    </location>
</feature>
<evidence type="ECO:0000313" key="3">
    <source>
        <dbReference type="EMBL" id="SDK26326.1"/>
    </source>
</evidence>
<dbReference type="OrthoDB" id="2665918at2"/>
<feature type="region of interest" description="Disordered" evidence="1">
    <location>
        <begin position="28"/>
        <end position="76"/>
    </location>
</feature>
<protein>
    <recommendedName>
        <fullName evidence="5">DUF4829 domain-containing protein</fullName>
    </recommendedName>
</protein>
<keyword evidence="4" id="KW-1185">Reference proteome</keyword>
<organism evidence="3 4">
    <name type="scientific">Paenibacillus typhae</name>
    <dbReference type="NCBI Taxonomy" id="1174501"/>
    <lineage>
        <taxon>Bacteria</taxon>
        <taxon>Bacillati</taxon>
        <taxon>Bacillota</taxon>
        <taxon>Bacilli</taxon>
        <taxon>Bacillales</taxon>
        <taxon>Paenibacillaceae</taxon>
        <taxon>Paenibacillus</taxon>
    </lineage>
</organism>
<feature type="signal peptide" evidence="2">
    <location>
        <begin position="1"/>
        <end position="23"/>
    </location>
</feature>
<evidence type="ECO:0000256" key="1">
    <source>
        <dbReference type="SAM" id="MobiDB-lite"/>
    </source>
</evidence>
<keyword evidence="2" id="KW-0732">Signal</keyword>
<name>A0A1G9AG25_9BACL</name>
<dbReference type="PROSITE" id="PS51257">
    <property type="entry name" value="PROKAR_LIPOPROTEIN"/>
    <property type="match status" value="1"/>
</dbReference>
<evidence type="ECO:0000256" key="2">
    <source>
        <dbReference type="SAM" id="SignalP"/>
    </source>
</evidence>
<gene>
    <name evidence="3" type="ORF">SAMN05216192_13652</name>
</gene>
<evidence type="ECO:0008006" key="5">
    <source>
        <dbReference type="Google" id="ProtNLM"/>
    </source>
</evidence>
<dbReference type="AlphaFoldDB" id="A0A1G9AG25"/>
<dbReference type="EMBL" id="FNDX01000036">
    <property type="protein sequence ID" value="SDK26326.1"/>
    <property type="molecule type" value="Genomic_DNA"/>
</dbReference>
<feature type="compositionally biased region" description="Low complexity" evidence="1">
    <location>
        <begin position="28"/>
        <end position="68"/>
    </location>
</feature>
<sequence>MRRFYIVLPVLAALLLAGCGNNGQLDGADGQAGEAAQLQEGTPQPAETADPQAAAAQSAAAASPEPSAVQETAVTPAADSAEYKREIAFDIDAISDPIVNDEIKTSLKDALEGIINEDLKQFNRAFTTPDLAKANEYGFKTGGGITFTGVDYISNQPEGRVVMNVNYIWITADGEERSDSPNYWFMQSKEGKWGLVTID</sequence>
<dbReference type="Proteomes" id="UP000199050">
    <property type="component" value="Unassembled WGS sequence"/>
</dbReference>
<reference evidence="4" key="1">
    <citation type="submission" date="2016-10" db="EMBL/GenBank/DDBJ databases">
        <authorList>
            <person name="Varghese N."/>
            <person name="Submissions S."/>
        </authorList>
    </citation>
    <scope>NUCLEOTIDE SEQUENCE [LARGE SCALE GENOMIC DNA]</scope>
    <source>
        <strain evidence="4">CGMCC 1.11012</strain>
    </source>
</reference>
<evidence type="ECO:0000313" key="4">
    <source>
        <dbReference type="Proteomes" id="UP000199050"/>
    </source>
</evidence>